<keyword evidence="3" id="KW-0472">Membrane</keyword>
<dbReference type="Gene3D" id="3.40.50.12780">
    <property type="entry name" value="N-terminal domain of ligase-like"/>
    <property type="match status" value="1"/>
</dbReference>
<feature type="domain" description="AMP-dependent synthetase/ligase" evidence="4">
    <location>
        <begin position="14"/>
        <end position="365"/>
    </location>
</feature>
<dbReference type="Gene3D" id="3.30.300.30">
    <property type="match status" value="1"/>
</dbReference>
<comment type="similarity">
    <text evidence="1">Belongs to the ATP-dependent AMP-binding enzyme family.</text>
</comment>
<feature type="domain" description="AMP-binding enzyme C-terminal" evidence="5">
    <location>
        <begin position="415"/>
        <end position="485"/>
    </location>
</feature>
<dbReference type="InterPro" id="IPR025110">
    <property type="entry name" value="AMP-bd_C"/>
</dbReference>
<proteinExistence type="inferred from homology"/>
<keyword evidence="3" id="KW-0812">Transmembrane</keyword>
<evidence type="ECO:0000256" key="2">
    <source>
        <dbReference type="ARBA" id="ARBA00022598"/>
    </source>
</evidence>
<evidence type="ECO:0000313" key="6">
    <source>
        <dbReference type="EMBL" id="NGO53462.1"/>
    </source>
</evidence>
<dbReference type="AlphaFoldDB" id="A0A6G4WF94"/>
<dbReference type="EMBL" id="JAAKZF010000032">
    <property type="protein sequence ID" value="NGO53462.1"/>
    <property type="molecule type" value="Genomic_DNA"/>
</dbReference>
<protein>
    <submittedName>
        <fullName evidence="6">AMP-binding protein</fullName>
    </submittedName>
</protein>
<evidence type="ECO:0000256" key="1">
    <source>
        <dbReference type="ARBA" id="ARBA00006432"/>
    </source>
</evidence>
<dbReference type="RefSeq" id="WP_165030858.1">
    <property type="nucleotide sequence ID" value="NZ_JAAKZF010000032.1"/>
</dbReference>
<reference evidence="6 7" key="1">
    <citation type="submission" date="2020-02" db="EMBL/GenBank/DDBJ databases">
        <title>Genome sequence of strain CCNWXJ40-4.</title>
        <authorList>
            <person name="Gao J."/>
            <person name="Sun J."/>
        </authorList>
    </citation>
    <scope>NUCLEOTIDE SEQUENCE [LARGE SCALE GENOMIC DNA]</scope>
    <source>
        <strain evidence="6 7">CCNWXJ 40-4</strain>
    </source>
</reference>
<dbReference type="GO" id="GO:0031956">
    <property type="term" value="F:medium-chain fatty acid-CoA ligase activity"/>
    <property type="evidence" value="ECO:0007669"/>
    <property type="project" value="TreeGrafter"/>
</dbReference>
<feature type="transmembrane region" description="Helical" evidence="3">
    <location>
        <begin position="64"/>
        <end position="83"/>
    </location>
</feature>
<keyword evidence="3" id="KW-1133">Transmembrane helix</keyword>
<dbReference type="Pfam" id="PF13193">
    <property type="entry name" value="AMP-binding_C"/>
    <property type="match status" value="1"/>
</dbReference>
<dbReference type="GO" id="GO:0006631">
    <property type="term" value="P:fatty acid metabolic process"/>
    <property type="evidence" value="ECO:0007669"/>
    <property type="project" value="TreeGrafter"/>
</dbReference>
<keyword evidence="2" id="KW-0436">Ligase</keyword>
<evidence type="ECO:0000259" key="4">
    <source>
        <dbReference type="Pfam" id="PF00501"/>
    </source>
</evidence>
<comment type="caution">
    <text evidence="6">The sequence shown here is derived from an EMBL/GenBank/DDBJ whole genome shotgun (WGS) entry which is preliminary data.</text>
</comment>
<name>A0A6G4WF94_9HYPH</name>
<organism evidence="6 7">
    <name type="scientific">Allomesorhizobium camelthorni</name>
    <dbReference type="NCBI Taxonomy" id="475069"/>
    <lineage>
        <taxon>Bacteria</taxon>
        <taxon>Pseudomonadati</taxon>
        <taxon>Pseudomonadota</taxon>
        <taxon>Alphaproteobacteria</taxon>
        <taxon>Hyphomicrobiales</taxon>
        <taxon>Phyllobacteriaceae</taxon>
        <taxon>Allomesorhizobium</taxon>
    </lineage>
</organism>
<dbReference type="PANTHER" id="PTHR43201:SF5">
    <property type="entry name" value="MEDIUM-CHAIN ACYL-COA LIGASE ACSF2, MITOCHONDRIAL"/>
    <property type="match status" value="1"/>
</dbReference>
<evidence type="ECO:0000313" key="7">
    <source>
        <dbReference type="Proteomes" id="UP001642900"/>
    </source>
</evidence>
<dbReference type="InterPro" id="IPR000873">
    <property type="entry name" value="AMP-dep_synth/lig_dom"/>
</dbReference>
<gene>
    <name evidence="6" type="ORF">G6N73_20240</name>
</gene>
<evidence type="ECO:0000256" key="3">
    <source>
        <dbReference type="SAM" id="Phobius"/>
    </source>
</evidence>
<dbReference type="Pfam" id="PF00501">
    <property type="entry name" value="AMP-binding"/>
    <property type="match status" value="1"/>
</dbReference>
<dbReference type="Proteomes" id="UP001642900">
    <property type="component" value="Unassembled WGS sequence"/>
</dbReference>
<keyword evidence="7" id="KW-1185">Reference proteome</keyword>
<dbReference type="InterPro" id="IPR042099">
    <property type="entry name" value="ANL_N_sf"/>
</dbReference>
<evidence type="ECO:0000259" key="5">
    <source>
        <dbReference type="Pfam" id="PF13193"/>
    </source>
</evidence>
<dbReference type="PANTHER" id="PTHR43201">
    <property type="entry name" value="ACYL-COA SYNTHETASE"/>
    <property type="match status" value="1"/>
</dbReference>
<dbReference type="InterPro" id="IPR045851">
    <property type="entry name" value="AMP-bd_C_sf"/>
</dbReference>
<accession>A0A6G4WF94</accession>
<sequence length="519" mass="55381">MINSKNIDSLFSGHSDLPALTVGETVYTRADLANLAWHNARKLRRLGLGEGDVLALWLPNGVEWIGMFLGAALLNVLVIPVSTRYKSFELLHLLSTSKASAIAVSPTFLNIDFLGMVEEIRPRLPQDLHVIDVEADTSWRVPDSAAAPFYTGSDSAPCCAFSTSGTTGNPKLAVHDLASVATHAVAAGKAFGMQPGDVYLCSLPLYGIIGFTSTIAALASGAQVVLHALFQPALAAEAIQGKRVTHFFGSDDMYAAILTAGDFDLSSLRRGAVTNFAGRATDMSVVFENRFGTRIAGAYGSSECFALTTTWSPTLPADARGNGGGDPVHPEIELRVVDLQTGAPMSDGQAGELQIRGYNVLSHYLNNEEATRRAFTVDGWFTTGDLCRLDRGTLTYFSRIADSLRLRGYLVDPGEIEEFLSAHEAIELAAVVGVNQPGVGDIAVAFASLKPGCHAEEPDLLAFCRAGIANYKVPSRIVIVESFPEVLGANGRKIQKGALRTIAQDTLRKSEEGSHAHSS</sequence>
<dbReference type="SUPFAM" id="SSF56801">
    <property type="entry name" value="Acetyl-CoA synthetase-like"/>
    <property type="match status" value="1"/>
</dbReference>